<gene>
    <name evidence="4" type="ORF">C1J01_42295</name>
</gene>
<dbReference type="OrthoDB" id="9796019at2"/>
<feature type="domain" description="Tetracyclin repressor-like C-terminal" evidence="3">
    <location>
        <begin position="26"/>
        <end position="105"/>
    </location>
</feature>
<dbReference type="EMBL" id="POUD01000326">
    <property type="protein sequence ID" value="PZG06552.1"/>
    <property type="molecule type" value="Genomic_DNA"/>
</dbReference>
<proteinExistence type="predicted"/>
<keyword evidence="1" id="KW-0805">Transcription regulation</keyword>
<reference evidence="4 5" key="1">
    <citation type="submission" date="2018-01" db="EMBL/GenBank/DDBJ databases">
        <title>Draft genome sequence of Nonomuraea sp. KC333.</title>
        <authorList>
            <person name="Sahin N."/>
            <person name="Saygin H."/>
            <person name="Ay H."/>
        </authorList>
    </citation>
    <scope>NUCLEOTIDE SEQUENCE [LARGE SCALE GENOMIC DNA]</scope>
    <source>
        <strain evidence="4 5">KC333</strain>
    </source>
</reference>
<keyword evidence="5" id="KW-1185">Reference proteome</keyword>
<evidence type="ECO:0000256" key="1">
    <source>
        <dbReference type="ARBA" id="ARBA00023015"/>
    </source>
</evidence>
<keyword evidence="2" id="KW-0804">Transcription</keyword>
<organism evidence="4 5">
    <name type="scientific">Nonomuraea aridisoli</name>
    <dbReference type="NCBI Taxonomy" id="2070368"/>
    <lineage>
        <taxon>Bacteria</taxon>
        <taxon>Bacillati</taxon>
        <taxon>Actinomycetota</taxon>
        <taxon>Actinomycetes</taxon>
        <taxon>Streptosporangiales</taxon>
        <taxon>Streptosporangiaceae</taxon>
        <taxon>Nonomuraea</taxon>
    </lineage>
</organism>
<dbReference type="Proteomes" id="UP000249304">
    <property type="component" value="Unassembled WGS sequence"/>
</dbReference>
<protein>
    <recommendedName>
        <fullName evidence="3">Tetracyclin repressor-like C-terminal domain-containing protein</fullName>
    </recommendedName>
</protein>
<accession>A0A2W2D399</accession>
<dbReference type="Gene3D" id="1.10.357.10">
    <property type="entry name" value="Tetracycline Repressor, domain 2"/>
    <property type="match status" value="1"/>
</dbReference>
<evidence type="ECO:0000313" key="4">
    <source>
        <dbReference type="EMBL" id="PZG06552.1"/>
    </source>
</evidence>
<comment type="caution">
    <text evidence="4">The sequence shown here is derived from an EMBL/GenBank/DDBJ whole genome shotgun (WGS) entry which is preliminary data.</text>
</comment>
<dbReference type="SUPFAM" id="SSF48498">
    <property type="entry name" value="Tetracyclin repressor-like, C-terminal domain"/>
    <property type="match status" value="1"/>
</dbReference>
<dbReference type="InterPro" id="IPR036271">
    <property type="entry name" value="Tet_transcr_reg_TetR-rel_C_sf"/>
</dbReference>
<evidence type="ECO:0000259" key="3">
    <source>
        <dbReference type="Pfam" id="PF16859"/>
    </source>
</evidence>
<dbReference type="InterPro" id="IPR011075">
    <property type="entry name" value="TetR_C"/>
</dbReference>
<sequence length="107" mass="11451">MCKRCSMSGSAAPTIVLSSSTMNGLAVLRLAVALSGSRQGLQERDHLLAERARQFQVVLDRARDRGEHPPDALGVVDHILAPMYIRVLSGAGSLTPDCVDGLVDRLL</sequence>
<dbReference type="Pfam" id="PF16859">
    <property type="entry name" value="TetR_C_11"/>
    <property type="match status" value="1"/>
</dbReference>
<evidence type="ECO:0000256" key="2">
    <source>
        <dbReference type="ARBA" id="ARBA00023163"/>
    </source>
</evidence>
<dbReference type="AlphaFoldDB" id="A0A2W2D399"/>
<name>A0A2W2D399_9ACTN</name>
<evidence type="ECO:0000313" key="5">
    <source>
        <dbReference type="Proteomes" id="UP000249304"/>
    </source>
</evidence>